<organism evidence="1 2">
    <name type="scientific">Quercus suber</name>
    <name type="common">Cork oak</name>
    <dbReference type="NCBI Taxonomy" id="58331"/>
    <lineage>
        <taxon>Eukaryota</taxon>
        <taxon>Viridiplantae</taxon>
        <taxon>Streptophyta</taxon>
        <taxon>Embryophyta</taxon>
        <taxon>Tracheophyta</taxon>
        <taxon>Spermatophyta</taxon>
        <taxon>Magnoliopsida</taxon>
        <taxon>eudicotyledons</taxon>
        <taxon>Gunneridae</taxon>
        <taxon>Pentapetalae</taxon>
        <taxon>rosids</taxon>
        <taxon>fabids</taxon>
        <taxon>Fagales</taxon>
        <taxon>Fagaceae</taxon>
        <taxon>Quercus</taxon>
    </lineage>
</organism>
<dbReference type="AlphaFoldDB" id="A0AAW0KDE1"/>
<protein>
    <submittedName>
        <fullName evidence="1">Uncharacterized protein</fullName>
    </submittedName>
</protein>
<comment type="caution">
    <text evidence="1">The sequence shown here is derived from an EMBL/GenBank/DDBJ whole genome shotgun (WGS) entry which is preliminary data.</text>
</comment>
<evidence type="ECO:0000313" key="2">
    <source>
        <dbReference type="Proteomes" id="UP000237347"/>
    </source>
</evidence>
<dbReference type="Proteomes" id="UP000237347">
    <property type="component" value="Unassembled WGS sequence"/>
</dbReference>
<keyword evidence="2" id="KW-1185">Reference proteome</keyword>
<accession>A0AAW0KDE1</accession>
<sequence length="122" mass="14377">MIPRPILLHHLNPTLKRRLLHRIIAQVYIVFQFYQIMSMLADCSKLKFKSSTQLFDEMLLQDIEPVCLDDLCNIKPIVKVSRKKNGSKESDFSSSNKIMIPTPICIHHQRRQKHLDPTLKRR</sequence>
<evidence type="ECO:0000313" key="1">
    <source>
        <dbReference type="EMBL" id="KAK7836678.1"/>
    </source>
</evidence>
<reference evidence="1 2" key="1">
    <citation type="journal article" date="2018" name="Sci. Data">
        <title>The draft genome sequence of cork oak.</title>
        <authorList>
            <person name="Ramos A.M."/>
            <person name="Usie A."/>
            <person name="Barbosa P."/>
            <person name="Barros P.M."/>
            <person name="Capote T."/>
            <person name="Chaves I."/>
            <person name="Simoes F."/>
            <person name="Abreu I."/>
            <person name="Carrasquinho I."/>
            <person name="Faro C."/>
            <person name="Guimaraes J.B."/>
            <person name="Mendonca D."/>
            <person name="Nobrega F."/>
            <person name="Rodrigues L."/>
            <person name="Saibo N.J.M."/>
            <person name="Varela M.C."/>
            <person name="Egas C."/>
            <person name="Matos J."/>
            <person name="Miguel C.M."/>
            <person name="Oliveira M.M."/>
            <person name="Ricardo C.P."/>
            <person name="Goncalves S."/>
        </authorList>
    </citation>
    <scope>NUCLEOTIDE SEQUENCE [LARGE SCALE GENOMIC DNA]</scope>
    <source>
        <strain evidence="2">cv. HL8</strain>
    </source>
</reference>
<name>A0AAW0KDE1_QUESU</name>
<proteinExistence type="predicted"/>
<gene>
    <name evidence="1" type="ORF">CFP56_022279</name>
</gene>
<dbReference type="EMBL" id="PKMF04000347">
    <property type="protein sequence ID" value="KAK7836678.1"/>
    <property type="molecule type" value="Genomic_DNA"/>
</dbReference>